<dbReference type="RefSeq" id="WP_213351152.1">
    <property type="nucleotide sequence ID" value="NZ_JAHBGB010000003.1"/>
</dbReference>
<keyword evidence="5" id="KW-1185">Reference proteome</keyword>
<evidence type="ECO:0000259" key="3">
    <source>
        <dbReference type="Pfam" id="PF02678"/>
    </source>
</evidence>
<organism evidence="4 5">
    <name type="scientific">Ancylobacter oerskovii</name>
    <dbReference type="NCBI Taxonomy" id="459519"/>
    <lineage>
        <taxon>Bacteria</taxon>
        <taxon>Pseudomonadati</taxon>
        <taxon>Pseudomonadota</taxon>
        <taxon>Alphaproteobacteria</taxon>
        <taxon>Hyphomicrobiales</taxon>
        <taxon>Xanthobacteraceae</taxon>
        <taxon>Ancylobacter</taxon>
    </lineage>
</organism>
<protein>
    <submittedName>
        <fullName evidence="4">Pirin family protein</fullName>
    </submittedName>
</protein>
<proteinExistence type="inferred from homology"/>
<dbReference type="SUPFAM" id="SSF51182">
    <property type="entry name" value="RmlC-like cupins"/>
    <property type="match status" value="1"/>
</dbReference>
<sequence length="256" mass="28128">MEQLKIEPAMRRGDWNSGFSIEIFYPGDALNTGDSGIGAFGRIDRARIQAGHVIAMHPHRDDEILTYLRAGTMLHRDSVGNEERLSPSRLMMMNAGREFQHEEEMLGSQPVEALQIFMRPRVASLDARVQFHDFDDALSRGAWRLLAAPQGAPFEVRGQAWVQDAHLAAGEGLTSPKLPADGAERFLHVFAGEVFIDGVEVHAGETLYLAAADWKVMARTVSDLVLFTTDADAPVFAGGMFSGNVRAVRKQLPVSA</sequence>
<dbReference type="EMBL" id="JBHUHD010000004">
    <property type="protein sequence ID" value="MFD2143595.1"/>
    <property type="molecule type" value="Genomic_DNA"/>
</dbReference>
<accession>A0ABW4Z4T8</accession>
<comment type="similarity">
    <text evidence="1 2">Belongs to the pirin family.</text>
</comment>
<reference evidence="5" key="1">
    <citation type="journal article" date="2019" name="Int. J. Syst. Evol. Microbiol.">
        <title>The Global Catalogue of Microorganisms (GCM) 10K type strain sequencing project: providing services to taxonomists for standard genome sequencing and annotation.</title>
        <authorList>
            <consortium name="The Broad Institute Genomics Platform"/>
            <consortium name="The Broad Institute Genome Sequencing Center for Infectious Disease"/>
            <person name="Wu L."/>
            <person name="Ma J."/>
        </authorList>
    </citation>
    <scope>NUCLEOTIDE SEQUENCE [LARGE SCALE GENOMIC DNA]</scope>
    <source>
        <strain evidence="5">CCM 7435</strain>
    </source>
</reference>
<evidence type="ECO:0000256" key="1">
    <source>
        <dbReference type="ARBA" id="ARBA00008416"/>
    </source>
</evidence>
<evidence type="ECO:0000313" key="4">
    <source>
        <dbReference type="EMBL" id="MFD2143595.1"/>
    </source>
</evidence>
<name>A0ABW4Z4T8_9HYPH</name>
<dbReference type="InterPro" id="IPR011051">
    <property type="entry name" value="RmlC_Cupin_sf"/>
</dbReference>
<comment type="caution">
    <text evidence="4">The sequence shown here is derived from an EMBL/GenBank/DDBJ whole genome shotgun (WGS) entry which is preliminary data.</text>
</comment>
<dbReference type="PANTHER" id="PTHR43212:SF3">
    <property type="entry name" value="QUERCETIN 2,3-DIOXYGENASE"/>
    <property type="match status" value="1"/>
</dbReference>
<evidence type="ECO:0000256" key="2">
    <source>
        <dbReference type="RuleBase" id="RU003457"/>
    </source>
</evidence>
<dbReference type="InterPro" id="IPR003829">
    <property type="entry name" value="Pirin_N_dom"/>
</dbReference>
<feature type="domain" description="Pirin N-terminal" evidence="3">
    <location>
        <begin position="48"/>
        <end position="116"/>
    </location>
</feature>
<evidence type="ECO:0000313" key="5">
    <source>
        <dbReference type="Proteomes" id="UP001597299"/>
    </source>
</evidence>
<dbReference type="Gene3D" id="2.60.120.10">
    <property type="entry name" value="Jelly Rolls"/>
    <property type="match status" value="2"/>
</dbReference>
<dbReference type="Pfam" id="PF02678">
    <property type="entry name" value="Pirin"/>
    <property type="match status" value="1"/>
</dbReference>
<gene>
    <name evidence="4" type="ORF">ACFSNC_24690</name>
</gene>
<dbReference type="InterPro" id="IPR014710">
    <property type="entry name" value="RmlC-like_jellyroll"/>
</dbReference>
<dbReference type="PANTHER" id="PTHR43212">
    <property type="entry name" value="QUERCETIN 2,3-DIOXYGENASE"/>
    <property type="match status" value="1"/>
</dbReference>
<dbReference type="Proteomes" id="UP001597299">
    <property type="component" value="Unassembled WGS sequence"/>
</dbReference>
<dbReference type="InterPro" id="IPR012093">
    <property type="entry name" value="Pirin"/>
</dbReference>